<feature type="region of interest" description="Disordered" evidence="7">
    <location>
        <begin position="263"/>
        <end position="302"/>
    </location>
</feature>
<evidence type="ECO:0000256" key="1">
    <source>
        <dbReference type="ARBA" id="ARBA00004906"/>
    </source>
</evidence>
<feature type="compositionally biased region" description="Basic and acidic residues" evidence="7">
    <location>
        <begin position="276"/>
        <end position="292"/>
    </location>
</feature>
<keyword evidence="4" id="KW-0833">Ubl conjugation pathway</keyword>
<evidence type="ECO:0000256" key="3">
    <source>
        <dbReference type="ARBA" id="ARBA00022729"/>
    </source>
</evidence>
<dbReference type="Gene3D" id="3.40.50.1000">
    <property type="entry name" value="HAD superfamily/HAD-like"/>
    <property type="match status" value="2"/>
</dbReference>
<feature type="domain" description="U-box" evidence="8">
    <location>
        <begin position="618"/>
        <end position="687"/>
    </location>
</feature>
<reference evidence="9 10" key="1">
    <citation type="submission" date="2021-03" db="EMBL/GenBank/DDBJ databases">
        <authorList>
            <person name="King G.J."/>
            <person name="Bancroft I."/>
            <person name="Baten A."/>
            <person name="Bloomfield J."/>
            <person name="Borpatragohain P."/>
            <person name="He Z."/>
            <person name="Irish N."/>
            <person name="Irwin J."/>
            <person name="Liu K."/>
            <person name="Mauleon R.P."/>
            <person name="Moore J."/>
            <person name="Morris R."/>
            <person name="Ostergaard L."/>
            <person name="Wang B."/>
            <person name="Wells R."/>
        </authorList>
    </citation>
    <scope>NUCLEOTIDE SEQUENCE [LARGE SCALE GENOMIC DNA]</scope>
    <source>
        <strain evidence="9">R-o-18</strain>
        <tissue evidence="9">Leaf</tissue>
    </source>
</reference>
<dbReference type="InterPro" id="IPR010028">
    <property type="entry name" value="Acid_phosphatase_pln"/>
</dbReference>
<keyword evidence="6" id="KW-0175">Coiled coil</keyword>
<evidence type="ECO:0000313" key="10">
    <source>
        <dbReference type="Proteomes" id="UP000823674"/>
    </source>
</evidence>
<dbReference type="EMBL" id="JADBGQ010000002">
    <property type="protein sequence ID" value="KAG5409474.1"/>
    <property type="molecule type" value="Genomic_DNA"/>
</dbReference>
<dbReference type="InterPro" id="IPR011009">
    <property type="entry name" value="Kinase-like_dom_sf"/>
</dbReference>
<name>A0ABQ7NF18_BRACM</name>
<dbReference type="Proteomes" id="UP000823674">
    <property type="component" value="Chromosome A02"/>
</dbReference>
<dbReference type="Gene3D" id="3.40.50.620">
    <property type="entry name" value="HUPs"/>
    <property type="match status" value="1"/>
</dbReference>
<organism evidence="9 10">
    <name type="scientific">Brassica rapa subsp. trilocularis</name>
    <dbReference type="NCBI Taxonomy" id="1813537"/>
    <lineage>
        <taxon>Eukaryota</taxon>
        <taxon>Viridiplantae</taxon>
        <taxon>Streptophyta</taxon>
        <taxon>Embryophyta</taxon>
        <taxon>Tracheophyta</taxon>
        <taxon>Spermatophyta</taxon>
        <taxon>Magnoliopsida</taxon>
        <taxon>eudicotyledons</taxon>
        <taxon>Gunneridae</taxon>
        <taxon>Pentapetalae</taxon>
        <taxon>rosids</taxon>
        <taxon>malvids</taxon>
        <taxon>Brassicales</taxon>
        <taxon>Brassicaceae</taxon>
        <taxon>Brassiceae</taxon>
        <taxon>Brassica</taxon>
    </lineage>
</organism>
<dbReference type="CDD" id="cd07535">
    <property type="entry name" value="HAD_VSP"/>
    <property type="match status" value="2"/>
</dbReference>
<protein>
    <recommendedName>
        <fullName evidence="8">U-box domain-containing protein</fullName>
    </recommendedName>
</protein>
<dbReference type="InterPro" id="IPR005519">
    <property type="entry name" value="Acid_phosphat_B-like"/>
</dbReference>
<dbReference type="InterPro" id="IPR013083">
    <property type="entry name" value="Znf_RING/FYVE/PHD"/>
</dbReference>
<dbReference type="Gene3D" id="1.10.510.10">
    <property type="entry name" value="Transferase(Phosphotransferase) domain 1"/>
    <property type="match status" value="1"/>
</dbReference>
<dbReference type="CDD" id="cd01989">
    <property type="entry name" value="USP_STK_Ubox_N"/>
    <property type="match status" value="1"/>
</dbReference>
<dbReference type="PANTHER" id="PTHR31284">
    <property type="entry name" value="ACID PHOSPHATASE-LIKE PROTEIN"/>
    <property type="match status" value="1"/>
</dbReference>
<evidence type="ECO:0000256" key="4">
    <source>
        <dbReference type="ARBA" id="ARBA00022786"/>
    </source>
</evidence>
<feature type="compositionally biased region" description="Low complexity" evidence="7">
    <location>
        <begin position="211"/>
        <end position="224"/>
    </location>
</feature>
<proteinExistence type="predicted"/>
<accession>A0ABQ7NF18</accession>
<dbReference type="InterPro" id="IPR017441">
    <property type="entry name" value="Protein_kinase_ATP_BS"/>
</dbReference>
<dbReference type="InterPro" id="IPR001245">
    <property type="entry name" value="Ser-Thr/Tyr_kinase_cat_dom"/>
</dbReference>
<evidence type="ECO:0000256" key="7">
    <source>
        <dbReference type="SAM" id="MobiDB-lite"/>
    </source>
</evidence>
<keyword evidence="2" id="KW-0808">Transferase</keyword>
<dbReference type="NCBIfam" id="TIGR01675">
    <property type="entry name" value="plant-AP"/>
    <property type="match status" value="1"/>
</dbReference>
<sequence length="1155" mass="130167">MDFFFKTSYLEPKPAVPVSTGSNHASPSQSLTVAVAISGSTKSKNVLKWALKKFASEKNIIFKLIHIHPKLTSIPTPSGNIVSITEAPEDVAATYRRQVMEETKETLLKPYKKMCERKKVVVELLVLESNSVAVAITRDINQHLISRLVIGRSCNVGLYGNNDITAKISHYVSNLCTVYVVSKGVYILSKEKLPSASDTERNEILRDTGSERSSSCSSGSGTISDAMSSTNALKSKSLGLSNKRLQHLPTIVRGVSGRVETDSDETRSVCSDAAEEVSKRETSYTDERHDGMSHISSNPEYENVTDQGEDYFTDDQETLQEITKLRDELRQAQEMYAVAQVETLDASRKVFPEASKKKWLKELKLEELTIKGQGTKGLAQKETQQKRMEEKETAQRREAEMKVAHEAKEKEKLVESCLVAPKLAPKVQYQEFTWEEISTATSSFSQDLKIGEGAYGAVYKCSLHHTVAAVKVLHSPESNLSKQFDQELEILSKIRHPHLVLLLGACPERGALVYEYMENGSLEDRIFQVNNSQPLPWFVRFRIAWENNDDDELIQILDKKAGDWPMEETRKLAALALHCTEIRAKDRPDLEKQILPVLESLKKVAEKARKTIASAPKQPPSHFICPLLKDVMKDPCIAADGYTYDRKAIEKWMEDHRSSPPLSSGAVEISKANKSERTVRNDFVFFISPMRIYHVIFLVVSLFSSAFSDELSDPSSILQYPSEEPKRVDGDEVNLHCTSWRFAAETNNLAPWSTIPAECADYVKDYVLGEGYVADLERVSEEASVFASTVDLSAGDGKDAWIFDIDETLLSNLPYYIDHGFGLELFDHSEFDKWVERGVAPAIAPSLKLYQRVVDLGYRVFLLTGRKESHRLVTVENLINAGFHSWDKLILRSPDEQHKVATLYKSEKRDEMVKEGYRIRGNSGDQWSDLLGSSMSQRSFKLANPIRLTSPESNQRPLTLLSQPCVKDYVLGKAYVADLERVSEEASIFASTVVGFNGAGDGKDAWIFDIDETLLSNLPYFIEHGFGLELFDHSEFDKWVERGVAPAIAPSLKLYQRVIDLGYRVFLLTGRKESHRLVTVENLINAGFQNWDKLILRSPDEQHKMATVYKSEKRDEMVKEGFRIRGNLGNQWSDLLGSSMSQRSFKLANPMYYIP</sequence>
<dbReference type="Pfam" id="PF07714">
    <property type="entry name" value="PK_Tyr_Ser-Thr"/>
    <property type="match status" value="1"/>
</dbReference>
<dbReference type="InterPro" id="IPR036412">
    <property type="entry name" value="HAD-like_sf"/>
</dbReference>
<dbReference type="SUPFAM" id="SSF57850">
    <property type="entry name" value="RING/U-box"/>
    <property type="match status" value="1"/>
</dbReference>
<dbReference type="PROSITE" id="PS51698">
    <property type="entry name" value="U_BOX"/>
    <property type="match status" value="1"/>
</dbReference>
<evidence type="ECO:0000259" key="8">
    <source>
        <dbReference type="PROSITE" id="PS51698"/>
    </source>
</evidence>
<dbReference type="PROSITE" id="PS00107">
    <property type="entry name" value="PROTEIN_KINASE_ATP"/>
    <property type="match status" value="1"/>
</dbReference>
<keyword evidence="5" id="KW-0067">ATP-binding</keyword>
<evidence type="ECO:0000313" key="9">
    <source>
        <dbReference type="EMBL" id="KAG5409474.1"/>
    </source>
</evidence>
<dbReference type="Pfam" id="PF03767">
    <property type="entry name" value="Acid_phosphat_B"/>
    <property type="match status" value="2"/>
</dbReference>
<feature type="compositionally biased region" description="Basic and acidic residues" evidence="7">
    <location>
        <begin position="198"/>
        <end position="210"/>
    </location>
</feature>
<feature type="region of interest" description="Disordered" evidence="7">
    <location>
        <begin position="376"/>
        <end position="398"/>
    </location>
</feature>
<dbReference type="InterPro" id="IPR014729">
    <property type="entry name" value="Rossmann-like_a/b/a_fold"/>
</dbReference>
<dbReference type="SUPFAM" id="SSF56112">
    <property type="entry name" value="Protein kinase-like (PK-like)"/>
    <property type="match status" value="1"/>
</dbReference>
<dbReference type="Pfam" id="PF04564">
    <property type="entry name" value="U-box"/>
    <property type="match status" value="1"/>
</dbReference>
<dbReference type="SUPFAM" id="SSF56784">
    <property type="entry name" value="HAD-like"/>
    <property type="match status" value="2"/>
</dbReference>
<keyword evidence="5" id="KW-0547">Nucleotide-binding</keyword>
<dbReference type="CDD" id="cd16655">
    <property type="entry name" value="RING-Ubox_WDSUB1-like"/>
    <property type="match status" value="1"/>
</dbReference>
<comment type="caution">
    <text evidence="9">The sequence shown here is derived from an EMBL/GenBank/DDBJ whole genome shotgun (WGS) entry which is preliminary data.</text>
</comment>
<evidence type="ECO:0000256" key="6">
    <source>
        <dbReference type="SAM" id="Coils"/>
    </source>
</evidence>
<feature type="compositionally biased region" description="Basic and acidic residues" evidence="7">
    <location>
        <begin position="383"/>
        <end position="398"/>
    </location>
</feature>
<dbReference type="SMART" id="SM00504">
    <property type="entry name" value="Ubox"/>
    <property type="match status" value="1"/>
</dbReference>
<dbReference type="InterPro" id="IPR003613">
    <property type="entry name" value="Ubox_domain"/>
</dbReference>
<keyword evidence="3" id="KW-0732">Signal</keyword>
<dbReference type="InterPro" id="IPR023214">
    <property type="entry name" value="HAD_sf"/>
</dbReference>
<dbReference type="PANTHER" id="PTHR31284:SF31">
    <property type="entry name" value="ACID PHOSPHATASE"/>
    <property type="match status" value="1"/>
</dbReference>
<evidence type="ECO:0000256" key="5">
    <source>
        <dbReference type="PROSITE-ProRule" id="PRU10141"/>
    </source>
</evidence>
<dbReference type="Gene3D" id="3.30.40.10">
    <property type="entry name" value="Zinc/RING finger domain, C3HC4 (zinc finger)"/>
    <property type="match status" value="1"/>
</dbReference>
<gene>
    <name evidence="9" type="primary">A02p018730.1_BraROA</name>
    <name evidence="9" type="ORF">IGI04_005793</name>
</gene>
<feature type="region of interest" description="Disordered" evidence="7">
    <location>
        <begin position="198"/>
        <end position="227"/>
    </location>
</feature>
<feature type="coiled-coil region" evidence="6">
    <location>
        <begin position="315"/>
        <end position="342"/>
    </location>
</feature>
<comment type="pathway">
    <text evidence="1">Protein modification; protein ubiquitination.</text>
</comment>
<feature type="binding site" evidence="5">
    <location>
        <position position="471"/>
    </location>
    <ligand>
        <name>ATP</name>
        <dbReference type="ChEBI" id="CHEBI:30616"/>
    </ligand>
</feature>
<keyword evidence="10" id="KW-1185">Reference proteome</keyword>
<evidence type="ECO:0000256" key="2">
    <source>
        <dbReference type="ARBA" id="ARBA00022679"/>
    </source>
</evidence>